<sequence length="470" mass="51118">MPPPRPSRRRCRPRRRSSTAAETTHSSRGWLSVRRRPFKREPEPGDQALPLCDGTLLLVFSGLSDARDLVRCAATCKRWRRLVSSDAAFICRRGPPRCDRFVSRLALGVFLCGSKGHGGFVPFVPAPLSVAAIVDGGTLGASRVVASRNGRVVLDLRRAKTSCVLRLCVCDPMTGDADFLPPLRGKDRPGPYACALLTADDGLHLYEGSRPAKRCSSTATSPSSYRVLLIFNHRSYSALRCYSSDDAGSWGPEVRVTGSRIRRGRQLAEKAAHATLVRGGVVCWQGLGIGLELATLQTSTPPYTVKGFDSPSRAGNTVSSGGAVDHRLLGVMPDGRVCVLERRADDTVHAYVISGVSGRKVLMWTLKAAPMGLRAVRLRWFCENSGVVLFTARRKDEGGAGRAQVYKLDMESNQVAMVDWPGDQNGEVMDVCGFEMDRVAMLAELDRSTELHLPRSAAGRSDSSFISSTR</sequence>
<protein>
    <submittedName>
        <fullName evidence="1">Uncharacterized protein</fullName>
    </submittedName>
</protein>
<reference evidence="1" key="1">
    <citation type="submission" date="2021-05" db="EMBL/GenBank/DDBJ databases">
        <authorList>
            <person name="Scholz U."/>
            <person name="Mascher M."/>
            <person name="Fiebig A."/>
        </authorList>
    </citation>
    <scope>NUCLEOTIDE SEQUENCE [LARGE SCALE GENOMIC DNA]</scope>
</reference>
<reference evidence="1" key="2">
    <citation type="submission" date="2025-09" db="UniProtKB">
        <authorList>
            <consortium name="EnsemblPlants"/>
        </authorList>
    </citation>
    <scope>IDENTIFICATION</scope>
</reference>
<organism evidence="1 2">
    <name type="scientific">Avena sativa</name>
    <name type="common">Oat</name>
    <dbReference type="NCBI Taxonomy" id="4498"/>
    <lineage>
        <taxon>Eukaryota</taxon>
        <taxon>Viridiplantae</taxon>
        <taxon>Streptophyta</taxon>
        <taxon>Embryophyta</taxon>
        <taxon>Tracheophyta</taxon>
        <taxon>Spermatophyta</taxon>
        <taxon>Magnoliopsida</taxon>
        <taxon>Liliopsida</taxon>
        <taxon>Poales</taxon>
        <taxon>Poaceae</taxon>
        <taxon>BOP clade</taxon>
        <taxon>Pooideae</taxon>
        <taxon>Poodae</taxon>
        <taxon>Poeae</taxon>
        <taxon>Poeae Chloroplast Group 1 (Aveneae type)</taxon>
        <taxon>Aveninae</taxon>
        <taxon>Avena</taxon>
    </lineage>
</organism>
<name>A0ACD5ZY04_AVESA</name>
<proteinExistence type="predicted"/>
<accession>A0ACD5ZY04</accession>
<keyword evidence="2" id="KW-1185">Reference proteome</keyword>
<evidence type="ECO:0000313" key="2">
    <source>
        <dbReference type="Proteomes" id="UP001732700"/>
    </source>
</evidence>
<evidence type="ECO:0000313" key="1">
    <source>
        <dbReference type="EnsemblPlants" id="AVESA.00010b.r2.7CG0657010.1.CDS.1"/>
    </source>
</evidence>
<dbReference type="EnsemblPlants" id="AVESA.00010b.r2.7CG0657010.1">
    <property type="protein sequence ID" value="AVESA.00010b.r2.7CG0657010.1.CDS.1"/>
    <property type="gene ID" value="AVESA.00010b.r2.7CG0657010"/>
</dbReference>
<dbReference type="Proteomes" id="UP001732700">
    <property type="component" value="Chromosome 7C"/>
</dbReference>